<comment type="similarity">
    <text evidence="2">Belongs to the peptidase A1 family.</text>
</comment>
<protein>
    <recommendedName>
        <fullName evidence="5">Peptidase A1 domain-containing protein</fullName>
    </recommendedName>
</protein>
<dbReference type="InterPro" id="IPR021109">
    <property type="entry name" value="Peptidase_aspartic_dom_sf"/>
</dbReference>
<organism evidence="6 7">
    <name type="scientific">Dorcoceras hygrometricum</name>
    <dbReference type="NCBI Taxonomy" id="472368"/>
    <lineage>
        <taxon>Eukaryota</taxon>
        <taxon>Viridiplantae</taxon>
        <taxon>Streptophyta</taxon>
        <taxon>Embryophyta</taxon>
        <taxon>Tracheophyta</taxon>
        <taxon>Spermatophyta</taxon>
        <taxon>Magnoliopsida</taxon>
        <taxon>eudicotyledons</taxon>
        <taxon>Gunneridae</taxon>
        <taxon>Pentapetalae</taxon>
        <taxon>asterids</taxon>
        <taxon>lamiids</taxon>
        <taxon>Lamiales</taxon>
        <taxon>Gesneriaceae</taxon>
        <taxon>Didymocarpoideae</taxon>
        <taxon>Trichosporeae</taxon>
        <taxon>Loxocarpinae</taxon>
        <taxon>Dorcoceras</taxon>
    </lineage>
</organism>
<dbReference type="AlphaFoldDB" id="A0A2Z7CU47"/>
<dbReference type="FunFam" id="2.40.70.10:FF:000041">
    <property type="entry name" value="Basic 7S globulin"/>
    <property type="match status" value="1"/>
</dbReference>
<evidence type="ECO:0000256" key="2">
    <source>
        <dbReference type="ARBA" id="ARBA00007447"/>
    </source>
</evidence>
<evidence type="ECO:0000256" key="1">
    <source>
        <dbReference type="ARBA" id="ARBA00004239"/>
    </source>
</evidence>
<dbReference type="GO" id="GO:0004190">
    <property type="term" value="F:aspartic-type endopeptidase activity"/>
    <property type="evidence" value="ECO:0007669"/>
    <property type="project" value="InterPro"/>
</dbReference>
<sequence length="273" mass="29210">MSNEYLHGLASGTIGMLGLARTQISLHKQVTGKLSLPDKFSLCLPSSGLGKLSIGDVSTASKSDVSPLLKSTPLIINPNSTSPIHAEGDASVEYFIDVKSIRVNGETLSLKDSYFKLDKDGNGGTKISTMQNYTALHPSIYKPFTRAFDKAASDMKIKSVAAVAPFRACFSSSSISKTAAGPLVPAIDLVLPGTDVYWRINGANSMVDIDQKTTCLGFVEAEQRPKNVIGWPTTSIIIGTHQLEENLLVFDLVSSQLQFSSSLLAHGKSCSRI</sequence>
<dbReference type="InterPro" id="IPR001461">
    <property type="entry name" value="Aspartic_peptidase_A1"/>
</dbReference>
<dbReference type="PROSITE" id="PS51767">
    <property type="entry name" value="PEPTIDASE_A1"/>
    <property type="match status" value="1"/>
</dbReference>
<comment type="subcellular location">
    <subcellularLocation>
        <location evidence="1">Secreted</location>
        <location evidence="1">Extracellular space</location>
    </subcellularLocation>
</comment>
<dbReference type="InterPro" id="IPR032799">
    <property type="entry name" value="TAXi_C"/>
</dbReference>
<evidence type="ECO:0000259" key="5">
    <source>
        <dbReference type="PROSITE" id="PS51767"/>
    </source>
</evidence>
<keyword evidence="7" id="KW-1185">Reference proteome</keyword>
<evidence type="ECO:0000256" key="3">
    <source>
        <dbReference type="ARBA" id="ARBA00022525"/>
    </source>
</evidence>
<dbReference type="PANTHER" id="PTHR47965:SF68">
    <property type="entry name" value="BASIC 7S GLOBULIN-LIKE"/>
    <property type="match status" value="1"/>
</dbReference>
<dbReference type="EMBL" id="KQ992664">
    <property type="protein sequence ID" value="KZV49895.1"/>
    <property type="molecule type" value="Genomic_DNA"/>
</dbReference>
<evidence type="ECO:0000313" key="7">
    <source>
        <dbReference type="Proteomes" id="UP000250235"/>
    </source>
</evidence>
<reference evidence="6 7" key="1">
    <citation type="journal article" date="2015" name="Proc. Natl. Acad. Sci. U.S.A.">
        <title>The resurrection genome of Boea hygrometrica: A blueprint for survival of dehydration.</title>
        <authorList>
            <person name="Xiao L."/>
            <person name="Yang G."/>
            <person name="Zhang L."/>
            <person name="Yang X."/>
            <person name="Zhao S."/>
            <person name="Ji Z."/>
            <person name="Zhou Q."/>
            <person name="Hu M."/>
            <person name="Wang Y."/>
            <person name="Chen M."/>
            <person name="Xu Y."/>
            <person name="Jin H."/>
            <person name="Xiao X."/>
            <person name="Hu G."/>
            <person name="Bao F."/>
            <person name="Hu Y."/>
            <person name="Wan P."/>
            <person name="Li L."/>
            <person name="Deng X."/>
            <person name="Kuang T."/>
            <person name="Xiang C."/>
            <person name="Zhu J.K."/>
            <person name="Oliver M.J."/>
            <person name="He Y."/>
        </authorList>
    </citation>
    <scope>NUCLEOTIDE SEQUENCE [LARGE SCALE GENOMIC DNA]</scope>
    <source>
        <strain evidence="7">cv. XS01</strain>
    </source>
</reference>
<feature type="domain" description="Peptidase A1" evidence="5">
    <location>
        <begin position="1"/>
        <end position="260"/>
    </location>
</feature>
<name>A0A2Z7CU47_9LAMI</name>
<dbReference type="Gene3D" id="2.40.70.10">
    <property type="entry name" value="Acid Proteases"/>
    <property type="match status" value="2"/>
</dbReference>
<dbReference type="OrthoDB" id="1882431at2759"/>
<dbReference type="InterPro" id="IPR033121">
    <property type="entry name" value="PEPTIDASE_A1"/>
</dbReference>
<gene>
    <name evidence="6" type="ORF">F511_40836</name>
</gene>
<dbReference type="Pfam" id="PF14543">
    <property type="entry name" value="TAXi_N"/>
    <property type="match status" value="1"/>
</dbReference>
<evidence type="ECO:0000256" key="4">
    <source>
        <dbReference type="ARBA" id="ARBA00022729"/>
    </source>
</evidence>
<accession>A0A2Z7CU47</accession>
<dbReference type="GO" id="GO:0006508">
    <property type="term" value="P:proteolysis"/>
    <property type="evidence" value="ECO:0007669"/>
    <property type="project" value="InterPro"/>
</dbReference>
<dbReference type="Proteomes" id="UP000250235">
    <property type="component" value="Unassembled WGS sequence"/>
</dbReference>
<dbReference type="InterPro" id="IPR032861">
    <property type="entry name" value="TAXi_N"/>
</dbReference>
<proteinExistence type="inferred from homology"/>
<dbReference type="SUPFAM" id="SSF50630">
    <property type="entry name" value="Acid proteases"/>
    <property type="match status" value="1"/>
</dbReference>
<dbReference type="PANTHER" id="PTHR47965">
    <property type="entry name" value="ASPARTYL PROTEASE-RELATED"/>
    <property type="match status" value="1"/>
</dbReference>
<evidence type="ECO:0000313" key="6">
    <source>
        <dbReference type="EMBL" id="KZV49895.1"/>
    </source>
</evidence>
<keyword evidence="4" id="KW-0732">Signal</keyword>
<dbReference type="Pfam" id="PF14541">
    <property type="entry name" value="TAXi_C"/>
    <property type="match status" value="1"/>
</dbReference>
<dbReference type="GO" id="GO:0005576">
    <property type="term" value="C:extracellular region"/>
    <property type="evidence" value="ECO:0007669"/>
    <property type="project" value="UniProtKB-SubCell"/>
</dbReference>
<keyword evidence="3" id="KW-0964">Secreted</keyword>